<gene>
    <name evidence="2" type="ORF">D9V28_09390</name>
</gene>
<evidence type="ECO:0000313" key="3">
    <source>
        <dbReference type="Proteomes" id="UP000282460"/>
    </source>
</evidence>
<dbReference type="RefSeq" id="WP_121659436.1">
    <property type="nucleotide sequence ID" value="NZ_BMEK01000002.1"/>
</dbReference>
<dbReference type="Proteomes" id="UP000282460">
    <property type="component" value="Unassembled WGS sequence"/>
</dbReference>
<comment type="caution">
    <text evidence="2">The sequence shown here is derived from an EMBL/GenBank/DDBJ whole genome shotgun (WGS) entry which is preliminary data.</text>
</comment>
<proteinExistence type="predicted"/>
<reference evidence="2 3" key="1">
    <citation type="submission" date="2018-10" db="EMBL/GenBank/DDBJ databases">
        <authorList>
            <person name="Li J."/>
        </authorList>
    </citation>
    <scope>NUCLEOTIDE SEQUENCE [LARGE SCALE GENOMIC DNA]</scope>
    <source>
        <strain evidence="2 3">ZD1-4</strain>
    </source>
</reference>
<keyword evidence="3" id="KW-1185">Reference proteome</keyword>
<feature type="region of interest" description="Disordered" evidence="1">
    <location>
        <begin position="1"/>
        <end position="46"/>
    </location>
</feature>
<protein>
    <submittedName>
        <fullName evidence="2">Uncharacterized protein</fullName>
    </submittedName>
</protein>
<feature type="compositionally biased region" description="Basic and acidic residues" evidence="1">
    <location>
        <begin position="1"/>
        <end position="15"/>
    </location>
</feature>
<name>A0A3L7J1M1_9MICO</name>
<accession>A0A3L7J1M1</accession>
<evidence type="ECO:0000256" key="1">
    <source>
        <dbReference type="SAM" id="MobiDB-lite"/>
    </source>
</evidence>
<dbReference type="AlphaFoldDB" id="A0A3L7J1M1"/>
<feature type="region of interest" description="Disordered" evidence="1">
    <location>
        <begin position="71"/>
        <end position="124"/>
    </location>
</feature>
<evidence type="ECO:0000313" key="2">
    <source>
        <dbReference type="EMBL" id="RLQ84397.1"/>
    </source>
</evidence>
<dbReference type="OrthoDB" id="5125169at2"/>
<organism evidence="2 3">
    <name type="scientific">Mycetocola zhadangensis</name>
    <dbReference type="NCBI Taxonomy" id="1164595"/>
    <lineage>
        <taxon>Bacteria</taxon>
        <taxon>Bacillati</taxon>
        <taxon>Actinomycetota</taxon>
        <taxon>Actinomycetes</taxon>
        <taxon>Micrococcales</taxon>
        <taxon>Microbacteriaceae</taxon>
        <taxon>Mycetocola</taxon>
    </lineage>
</organism>
<sequence>MSDEREIQDQLKITDADAEVSPADRTEAGANTGSETTEDDNVGVLGDVAHPFDQTNGIVEQFDERIVQGTDVAASPDGTSVDSDLPVRAGGAVDGTVDRNGARVTDGGLVTEDGDAVPGDDTAR</sequence>
<dbReference type="EMBL" id="RCWJ01000002">
    <property type="protein sequence ID" value="RLQ84397.1"/>
    <property type="molecule type" value="Genomic_DNA"/>
</dbReference>